<dbReference type="Proteomes" id="UP001148125">
    <property type="component" value="Unassembled WGS sequence"/>
</dbReference>
<keyword evidence="1" id="KW-1133">Transmembrane helix</keyword>
<name>A0ABT5VMU6_9BACI</name>
<evidence type="ECO:0000313" key="3">
    <source>
        <dbReference type="Proteomes" id="UP001148125"/>
    </source>
</evidence>
<feature type="transmembrane region" description="Helical" evidence="1">
    <location>
        <begin position="20"/>
        <end position="38"/>
    </location>
</feature>
<dbReference type="NCBIfam" id="TIGR02206">
    <property type="entry name" value="intg_mem_TP0381"/>
    <property type="match status" value="1"/>
</dbReference>
<dbReference type="Pfam" id="PF14808">
    <property type="entry name" value="TMEM164"/>
    <property type="match status" value="1"/>
</dbReference>
<dbReference type="RefSeq" id="WP_275120192.1">
    <property type="nucleotide sequence ID" value="NZ_JAOTPO010000018.1"/>
</dbReference>
<feature type="transmembrane region" description="Helical" evidence="1">
    <location>
        <begin position="105"/>
        <end position="126"/>
    </location>
</feature>
<protein>
    <submittedName>
        <fullName evidence="2">TIGR02206 family membrane protein</fullName>
    </submittedName>
</protein>
<comment type="caution">
    <text evidence="2">The sequence shown here is derived from an EMBL/GenBank/DDBJ whole genome shotgun (WGS) entry which is preliminary data.</text>
</comment>
<feature type="transmembrane region" description="Helical" evidence="1">
    <location>
        <begin position="50"/>
        <end position="73"/>
    </location>
</feature>
<sequence length="233" mass="27282">MIVEFFDPSAYMKGTVFLSPAHAVSLLLFALSIVWMFVHRQKSYMSHVRWGLLAVLVLSELSIIIWSIAVGLWDIRFNLPLQLCTISIYLSSIMLITCSYRIFEVLYFFGIGGALQALITPDLFYTFPHYRFLHFFIAHIAIILAILYMIWVQNFTVTWKSAVKSFIFLNILAFIAFWINYWTGANYMFLARKPDNPSILDWLGPYPWYILSLEVIVILMFTLLYLPFLLKRK</sequence>
<dbReference type="EMBL" id="JAOTPO010000018">
    <property type="protein sequence ID" value="MDE5415589.1"/>
    <property type="molecule type" value="Genomic_DNA"/>
</dbReference>
<evidence type="ECO:0000313" key="2">
    <source>
        <dbReference type="EMBL" id="MDE5415589.1"/>
    </source>
</evidence>
<feature type="transmembrane region" description="Helical" evidence="1">
    <location>
        <begin position="132"/>
        <end position="151"/>
    </location>
</feature>
<reference evidence="2" key="1">
    <citation type="submission" date="2024-05" db="EMBL/GenBank/DDBJ databases">
        <title>Alkalihalobacillus sp. strain MEB203 novel alkaliphilic bacterium from Lonar Lake, India.</title>
        <authorList>
            <person name="Joshi A."/>
            <person name="Thite S."/>
            <person name="Mengade P."/>
        </authorList>
    </citation>
    <scope>NUCLEOTIDE SEQUENCE</scope>
    <source>
        <strain evidence="2">MEB 203</strain>
    </source>
</reference>
<organism evidence="2 3">
    <name type="scientific">Alkalihalobacterium chitinilyticum</name>
    <dbReference type="NCBI Taxonomy" id="2980103"/>
    <lineage>
        <taxon>Bacteria</taxon>
        <taxon>Bacillati</taxon>
        <taxon>Bacillota</taxon>
        <taxon>Bacilli</taxon>
        <taxon>Bacillales</taxon>
        <taxon>Bacillaceae</taxon>
        <taxon>Alkalihalobacterium</taxon>
    </lineage>
</organism>
<keyword evidence="1" id="KW-0812">Transmembrane</keyword>
<feature type="transmembrane region" description="Helical" evidence="1">
    <location>
        <begin position="206"/>
        <end position="230"/>
    </location>
</feature>
<gene>
    <name evidence="2" type="ORF">N7Z68_19770</name>
</gene>
<evidence type="ECO:0000256" key="1">
    <source>
        <dbReference type="SAM" id="Phobius"/>
    </source>
</evidence>
<keyword evidence="1" id="KW-0472">Membrane</keyword>
<proteinExistence type="predicted"/>
<accession>A0ABT5VMU6</accession>
<keyword evidence="3" id="KW-1185">Reference proteome</keyword>
<dbReference type="InterPro" id="IPR011737">
    <property type="entry name" value="CHP02206_TP0381"/>
</dbReference>
<feature type="transmembrane region" description="Helical" evidence="1">
    <location>
        <begin position="163"/>
        <end position="182"/>
    </location>
</feature>
<feature type="transmembrane region" description="Helical" evidence="1">
    <location>
        <begin position="79"/>
        <end position="98"/>
    </location>
</feature>